<keyword evidence="3" id="KW-1185">Reference proteome</keyword>
<sequence>AANVSFNSSEPDSITASSVARTHRLRFLWYCWDQLLEIKRTVGYTALSLTLLQEVAAITTLLLSSKEHCDRTLKMYTILHVVRLVLSCPVIVTFVIKNTAKRTRSGRFSRDMRGYQSCTIRNGAFGIRKILFGAELIEVNVEHIPYGSNSYPVANSWGYIQYSTFLQRLCYLIDVTTMLLFIFGNYLILWATECIYKAPRLYISIFVFTIAEYITSFAPSILYFYMNYCVPQLLNALQKLRNKSYSMIRRQREIAHEVSTIRINNQHAKDTALDRKKKQATYDNHLLEKEAKEEYLSVTLERDTLCCICLSDYEENDMLGRLW</sequence>
<organism evidence="2 3">
    <name type="scientific">Rhizopus azygosporus</name>
    <name type="common">Rhizopus microsporus var. azygosporus</name>
    <dbReference type="NCBI Taxonomy" id="86630"/>
    <lineage>
        <taxon>Eukaryota</taxon>
        <taxon>Fungi</taxon>
        <taxon>Fungi incertae sedis</taxon>
        <taxon>Mucoromycota</taxon>
        <taxon>Mucoromycotina</taxon>
        <taxon>Mucoromycetes</taxon>
        <taxon>Mucorales</taxon>
        <taxon>Mucorineae</taxon>
        <taxon>Rhizopodaceae</taxon>
        <taxon>Rhizopus</taxon>
    </lineage>
</organism>
<feature type="non-terminal residue" evidence="2">
    <location>
        <position position="1"/>
    </location>
</feature>
<evidence type="ECO:0008006" key="4">
    <source>
        <dbReference type="Google" id="ProtNLM"/>
    </source>
</evidence>
<feature type="transmembrane region" description="Helical" evidence="1">
    <location>
        <begin position="169"/>
        <end position="189"/>
    </location>
</feature>
<dbReference type="AlphaFoldDB" id="A0A367KCQ1"/>
<dbReference type="STRING" id="86630.A0A367KCQ1"/>
<accession>A0A367KCQ1</accession>
<feature type="transmembrane region" description="Helical" evidence="1">
    <location>
        <begin position="42"/>
        <end position="63"/>
    </location>
</feature>
<keyword evidence="1" id="KW-0812">Transmembrane</keyword>
<dbReference type="PANTHER" id="PTHR46225">
    <property type="entry name" value="C3H4 TYPE ZINC FINGER PROTEIN"/>
    <property type="match status" value="1"/>
</dbReference>
<feature type="transmembrane region" description="Helical" evidence="1">
    <location>
        <begin position="75"/>
        <end position="96"/>
    </location>
</feature>
<protein>
    <recommendedName>
        <fullName evidence="4">RING-type domain-containing protein</fullName>
    </recommendedName>
</protein>
<dbReference type="EMBL" id="PJQL01000112">
    <property type="protein sequence ID" value="RCH99601.1"/>
    <property type="molecule type" value="Genomic_DNA"/>
</dbReference>
<dbReference type="PANTHER" id="PTHR46225:SF19">
    <property type="entry name" value="RING-TYPE DOMAIN-CONTAINING PROTEIN"/>
    <property type="match status" value="1"/>
</dbReference>
<gene>
    <name evidence="2" type="ORF">CU097_015621</name>
</gene>
<keyword evidence="1" id="KW-1133">Transmembrane helix</keyword>
<feature type="transmembrane region" description="Helical" evidence="1">
    <location>
        <begin position="201"/>
        <end position="225"/>
    </location>
</feature>
<evidence type="ECO:0000313" key="2">
    <source>
        <dbReference type="EMBL" id="RCH99601.1"/>
    </source>
</evidence>
<proteinExistence type="predicted"/>
<reference evidence="2 3" key="1">
    <citation type="journal article" date="2018" name="G3 (Bethesda)">
        <title>Phylogenetic and Phylogenomic Definition of Rhizopus Species.</title>
        <authorList>
            <person name="Gryganskyi A.P."/>
            <person name="Golan J."/>
            <person name="Dolatabadi S."/>
            <person name="Mondo S."/>
            <person name="Robb S."/>
            <person name="Idnurm A."/>
            <person name="Muszewska A."/>
            <person name="Steczkiewicz K."/>
            <person name="Masonjones S."/>
            <person name="Liao H.L."/>
            <person name="Gajdeczka M.T."/>
            <person name="Anike F."/>
            <person name="Vuek A."/>
            <person name="Anishchenko I.M."/>
            <person name="Voigt K."/>
            <person name="de Hoog G.S."/>
            <person name="Smith M.E."/>
            <person name="Heitman J."/>
            <person name="Vilgalys R."/>
            <person name="Stajich J.E."/>
        </authorList>
    </citation>
    <scope>NUCLEOTIDE SEQUENCE [LARGE SCALE GENOMIC DNA]</scope>
    <source>
        <strain evidence="2 3">CBS 357.93</strain>
    </source>
</reference>
<comment type="caution">
    <text evidence="2">The sequence shown here is derived from an EMBL/GenBank/DDBJ whole genome shotgun (WGS) entry which is preliminary data.</text>
</comment>
<evidence type="ECO:0000313" key="3">
    <source>
        <dbReference type="Proteomes" id="UP000252139"/>
    </source>
</evidence>
<dbReference type="OrthoDB" id="8062037at2759"/>
<evidence type="ECO:0000256" key="1">
    <source>
        <dbReference type="SAM" id="Phobius"/>
    </source>
</evidence>
<keyword evidence="1" id="KW-0472">Membrane</keyword>
<name>A0A367KCQ1_RHIAZ</name>
<dbReference type="Proteomes" id="UP000252139">
    <property type="component" value="Unassembled WGS sequence"/>
</dbReference>